<sequence>MSNNTETDTIRRETLIDPVAIPKTPINNFIVPNTGAKTLYVPRVIGTQGQSVVGTQRQRVIGTQGQSVVGTQRQRVIGTQGQSVVGKQRQSVVGKQRQIAKHDYAEYLHIWESLFFLILITAAIYLQYTSYIYDKDKKKMNMWFLIELGVYGLSGWVTFGWIRWMRNAQYNPMDYWIHSFMFVIITMAMMVCLEIGTVNNIFVETNSTEESISDQKKEESLNYQKNFTTNLLEAAGLLLWSLPILILLLRFIKGWGISHYLPEFMIQSGKTPFLSIFYLSFLGTVGMILLLVFRSRTDTIRRLFLKISGFIFCVFFTMAFLYLLYQSVRLKKDQIKSYYLDRIVSPWRILFTFLFEIIIASFLTSLPLIMTAYFRNIQFGSFHLDHLFTDTSFWKEFAMFGGKILVILIFSQFFGVFDNFNQNIIQLESPPGTVLYSRPIQVNVVS</sequence>
<dbReference type="EMBL" id="MN739518">
    <property type="protein sequence ID" value="QHT10055.1"/>
    <property type="molecule type" value="Genomic_DNA"/>
</dbReference>
<accession>A0A6C0D2X6</accession>
<proteinExistence type="predicted"/>
<keyword evidence="1" id="KW-0812">Transmembrane</keyword>
<reference evidence="2" key="1">
    <citation type="journal article" date="2020" name="Nature">
        <title>Giant virus diversity and host interactions through global metagenomics.</title>
        <authorList>
            <person name="Schulz F."/>
            <person name="Roux S."/>
            <person name="Paez-Espino D."/>
            <person name="Jungbluth S."/>
            <person name="Walsh D.A."/>
            <person name="Denef V.J."/>
            <person name="McMahon K.D."/>
            <person name="Konstantinidis K.T."/>
            <person name="Eloe-Fadrosh E.A."/>
            <person name="Kyrpides N.C."/>
            <person name="Woyke T."/>
        </authorList>
    </citation>
    <scope>NUCLEOTIDE SEQUENCE</scope>
    <source>
        <strain evidence="2">GVMAG-M-3300023174-104</strain>
    </source>
</reference>
<name>A0A6C0D2X6_9ZZZZ</name>
<feature type="transmembrane region" description="Helical" evidence="1">
    <location>
        <begin position="346"/>
        <end position="374"/>
    </location>
</feature>
<protein>
    <recommendedName>
        <fullName evidence="3">Transmembrane protein</fullName>
    </recommendedName>
</protein>
<dbReference type="AlphaFoldDB" id="A0A6C0D2X6"/>
<feature type="transmembrane region" description="Helical" evidence="1">
    <location>
        <begin position="273"/>
        <end position="293"/>
    </location>
</feature>
<feature type="transmembrane region" description="Helical" evidence="1">
    <location>
        <begin position="175"/>
        <end position="196"/>
    </location>
</feature>
<feature type="transmembrane region" description="Helical" evidence="1">
    <location>
        <begin position="305"/>
        <end position="325"/>
    </location>
</feature>
<evidence type="ECO:0008006" key="3">
    <source>
        <dbReference type="Google" id="ProtNLM"/>
    </source>
</evidence>
<feature type="transmembrane region" description="Helical" evidence="1">
    <location>
        <begin position="107"/>
        <end position="128"/>
    </location>
</feature>
<evidence type="ECO:0000313" key="2">
    <source>
        <dbReference type="EMBL" id="QHT10055.1"/>
    </source>
</evidence>
<keyword evidence="1" id="KW-1133">Transmembrane helix</keyword>
<feature type="transmembrane region" description="Helical" evidence="1">
    <location>
        <begin position="140"/>
        <end position="163"/>
    </location>
</feature>
<keyword evidence="1" id="KW-0472">Membrane</keyword>
<evidence type="ECO:0000256" key="1">
    <source>
        <dbReference type="SAM" id="Phobius"/>
    </source>
</evidence>
<organism evidence="2">
    <name type="scientific">viral metagenome</name>
    <dbReference type="NCBI Taxonomy" id="1070528"/>
    <lineage>
        <taxon>unclassified sequences</taxon>
        <taxon>metagenomes</taxon>
        <taxon>organismal metagenomes</taxon>
    </lineage>
</organism>
<feature type="transmembrane region" description="Helical" evidence="1">
    <location>
        <begin position="231"/>
        <end position="252"/>
    </location>
</feature>
<feature type="transmembrane region" description="Helical" evidence="1">
    <location>
        <begin position="397"/>
        <end position="417"/>
    </location>
</feature>